<evidence type="ECO:0000313" key="3">
    <source>
        <dbReference type="Proteomes" id="UP001152799"/>
    </source>
</evidence>
<dbReference type="Proteomes" id="UP001152799">
    <property type="component" value="Chromosome 10"/>
</dbReference>
<keyword evidence="3" id="KW-1185">Reference proteome</keyword>
<proteinExistence type="predicted"/>
<accession>A0A9N9MBJ5</accession>
<gene>
    <name evidence="2" type="ORF">CEUTPL_LOCUS2149</name>
</gene>
<organism evidence="2 3">
    <name type="scientific">Ceutorhynchus assimilis</name>
    <name type="common">cabbage seed weevil</name>
    <dbReference type="NCBI Taxonomy" id="467358"/>
    <lineage>
        <taxon>Eukaryota</taxon>
        <taxon>Metazoa</taxon>
        <taxon>Ecdysozoa</taxon>
        <taxon>Arthropoda</taxon>
        <taxon>Hexapoda</taxon>
        <taxon>Insecta</taxon>
        <taxon>Pterygota</taxon>
        <taxon>Neoptera</taxon>
        <taxon>Endopterygota</taxon>
        <taxon>Coleoptera</taxon>
        <taxon>Polyphaga</taxon>
        <taxon>Cucujiformia</taxon>
        <taxon>Curculionidae</taxon>
        <taxon>Ceutorhynchinae</taxon>
        <taxon>Ceutorhynchus</taxon>
    </lineage>
</organism>
<reference evidence="2" key="1">
    <citation type="submission" date="2022-01" db="EMBL/GenBank/DDBJ databases">
        <authorList>
            <person name="King R."/>
        </authorList>
    </citation>
    <scope>NUCLEOTIDE SEQUENCE</scope>
</reference>
<feature type="region of interest" description="Disordered" evidence="1">
    <location>
        <begin position="20"/>
        <end position="50"/>
    </location>
</feature>
<name>A0A9N9MBJ5_9CUCU</name>
<evidence type="ECO:0000256" key="1">
    <source>
        <dbReference type="SAM" id="MobiDB-lite"/>
    </source>
</evidence>
<evidence type="ECO:0000313" key="2">
    <source>
        <dbReference type="EMBL" id="CAG9761446.1"/>
    </source>
</evidence>
<dbReference type="EMBL" id="OU892286">
    <property type="protein sequence ID" value="CAG9761446.1"/>
    <property type="molecule type" value="Genomic_DNA"/>
</dbReference>
<sequence length="164" mass="18783">MLPAHQQVLLWMVEHIKKKRKSHKKGIQASAPNEAPSNQEGPLKKRPKTSVETLEVLNEDSQKELDNPENNLEEITNQKPALNRAVNLTDENALIFRNLKKWAKSKANANLWETLQHKFDDIKIVTSLDQHDNISSDMYSKVTCFCNATYKLPKILKPGKKQKS</sequence>
<dbReference type="OrthoDB" id="6721314at2759"/>
<dbReference type="AlphaFoldDB" id="A0A9N9MBJ5"/>
<protein>
    <submittedName>
        <fullName evidence="2">Uncharacterized protein</fullName>
    </submittedName>
</protein>